<feature type="repeat" description="WD" evidence="4">
    <location>
        <begin position="186"/>
        <end position="227"/>
    </location>
</feature>
<dbReference type="FunFam" id="2.130.10.10:FF:000102">
    <property type="entry name" value="Actin-interacting protein 1"/>
    <property type="match status" value="1"/>
</dbReference>
<reference evidence="5 6" key="1">
    <citation type="journal article" date="2023" name="Elife">
        <title>Identification of key yeast species and microbe-microbe interactions impacting larval growth of Drosophila in the wild.</title>
        <authorList>
            <person name="Mure A."/>
            <person name="Sugiura Y."/>
            <person name="Maeda R."/>
            <person name="Honda K."/>
            <person name="Sakurai N."/>
            <person name="Takahashi Y."/>
            <person name="Watada M."/>
            <person name="Katoh T."/>
            <person name="Gotoh A."/>
            <person name="Gotoh Y."/>
            <person name="Taniguchi I."/>
            <person name="Nakamura K."/>
            <person name="Hayashi T."/>
            <person name="Katayama T."/>
            <person name="Uemura T."/>
            <person name="Hattori Y."/>
        </authorList>
    </citation>
    <scope>NUCLEOTIDE SEQUENCE [LARGE SCALE GENOMIC DNA]</scope>
    <source>
        <strain evidence="5 6">SC-9</strain>
    </source>
</reference>
<dbReference type="SUPFAM" id="SSF50978">
    <property type="entry name" value="WD40 repeat-like"/>
    <property type="match status" value="1"/>
</dbReference>
<feature type="repeat" description="WD" evidence="4">
    <location>
        <begin position="531"/>
        <end position="565"/>
    </location>
</feature>
<dbReference type="Gene3D" id="2.130.10.10">
    <property type="entry name" value="YVTN repeat-like/Quinoprotein amine dehydrogenase"/>
    <property type="match status" value="2"/>
</dbReference>
<keyword evidence="2" id="KW-0677">Repeat</keyword>
<feature type="repeat" description="WD" evidence="4">
    <location>
        <begin position="322"/>
        <end position="361"/>
    </location>
</feature>
<evidence type="ECO:0000256" key="1">
    <source>
        <dbReference type="ARBA" id="ARBA00022574"/>
    </source>
</evidence>
<dbReference type="InterPro" id="IPR019775">
    <property type="entry name" value="WD40_repeat_CS"/>
</dbReference>
<dbReference type="PROSITE" id="PS00678">
    <property type="entry name" value="WD_REPEATS_1"/>
    <property type="match status" value="1"/>
</dbReference>
<protein>
    <submittedName>
        <fullName evidence="5">Aip1 protein</fullName>
    </submittedName>
</protein>
<dbReference type="AlphaFoldDB" id="A0AAV5QUB3"/>
<name>A0AAV5QUB3_9ASCO</name>
<dbReference type="GO" id="GO:0030042">
    <property type="term" value="P:actin filament depolymerization"/>
    <property type="evidence" value="ECO:0007669"/>
    <property type="project" value="TreeGrafter"/>
</dbReference>
<feature type="repeat" description="WD" evidence="4">
    <location>
        <begin position="236"/>
        <end position="278"/>
    </location>
</feature>
<dbReference type="SUPFAM" id="SSF50998">
    <property type="entry name" value="Quinoprotein alcohol dehydrogenase-like"/>
    <property type="match status" value="1"/>
</dbReference>
<evidence type="ECO:0000256" key="3">
    <source>
        <dbReference type="ARBA" id="ARBA00038366"/>
    </source>
</evidence>
<dbReference type="Proteomes" id="UP001360560">
    <property type="component" value="Unassembled WGS sequence"/>
</dbReference>
<dbReference type="InterPro" id="IPR036322">
    <property type="entry name" value="WD40_repeat_dom_sf"/>
</dbReference>
<dbReference type="PANTHER" id="PTHR19856">
    <property type="entry name" value="WD-REPEATCONTAINING PROTEIN WDR1"/>
    <property type="match status" value="1"/>
</dbReference>
<dbReference type="InterPro" id="IPR015943">
    <property type="entry name" value="WD40/YVTN_repeat-like_dom_sf"/>
</dbReference>
<feature type="repeat" description="WD" evidence="4">
    <location>
        <begin position="54"/>
        <end position="86"/>
    </location>
</feature>
<comment type="caution">
    <text evidence="5">The sequence shown here is derived from an EMBL/GenBank/DDBJ whole genome shotgun (WGS) entry which is preliminary data.</text>
</comment>
<comment type="similarity">
    <text evidence="3">Belongs to the WD repeat AIP1 family.</text>
</comment>
<dbReference type="PROSITE" id="PS50082">
    <property type="entry name" value="WD_REPEATS_2"/>
    <property type="match status" value="6"/>
</dbReference>
<keyword evidence="1 4" id="KW-0853">WD repeat</keyword>
<dbReference type="Pfam" id="PF00400">
    <property type="entry name" value="WD40"/>
    <property type="match status" value="6"/>
</dbReference>
<evidence type="ECO:0000256" key="2">
    <source>
        <dbReference type="ARBA" id="ARBA00022737"/>
    </source>
</evidence>
<dbReference type="SMART" id="SM00320">
    <property type="entry name" value="WD40"/>
    <property type="match status" value="9"/>
</dbReference>
<organism evidence="5 6">
    <name type="scientific">Saccharomycopsis crataegensis</name>
    <dbReference type="NCBI Taxonomy" id="43959"/>
    <lineage>
        <taxon>Eukaryota</taxon>
        <taxon>Fungi</taxon>
        <taxon>Dikarya</taxon>
        <taxon>Ascomycota</taxon>
        <taxon>Saccharomycotina</taxon>
        <taxon>Saccharomycetes</taxon>
        <taxon>Saccharomycopsidaceae</taxon>
        <taxon>Saccharomycopsis</taxon>
    </lineage>
</organism>
<evidence type="ECO:0000313" key="6">
    <source>
        <dbReference type="Proteomes" id="UP001360560"/>
    </source>
</evidence>
<dbReference type="PROSITE" id="PS50294">
    <property type="entry name" value="WD_REPEATS_REGION"/>
    <property type="match status" value="4"/>
</dbReference>
<dbReference type="GO" id="GO:0051015">
    <property type="term" value="F:actin filament binding"/>
    <property type="evidence" value="ECO:0007669"/>
    <property type="project" value="TreeGrafter"/>
</dbReference>
<keyword evidence="6" id="KW-1185">Reference proteome</keyword>
<dbReference type="InterPro" id="IPR020472">
    <property type="entry name" value="WD40_PAC1"/>
</dbReference>
<dbReference type="RefSeq" id="XP_064855287.1">
    <property type="nucleotide sequence ID" value="XM_064999215.1"/>
</dbReference>
<dbReference type="PANTHER" id="PTHR19856:SF0">
    <property type="entry name" value="WD REPEAT-CONTAINING PROTEIN 1"/>
    <property type="match status" value="1"/>
</dbReference>
<dbReference type="GeneID" id="90076280"/>
<dbReference type="FunFam" id="2.130.10.10:FF:000167">
    <property type="entry name" value="Actin-interacting protein 1"/>
    <property type="match status" value="1"/>
</dbReference>
<dbReference type="InterPro" id="IPR001680">
    <property type="entry name" value="WD40_rpt"/>
</dbReference>
<dbReference type="EMBL" id="BTFZ01000019">
    <property type="protein sequence ID" value="GMM38291.1"/>
    <property type="molecule type" value="Genomic_DNA"/>
</dbReference>
<dbReference type="InterPro" id="IPR011047">
    <property type="entry name" value="Quinoprotein_ADH-like_sf"/>
</dbReference>
<dbReference type="GO" id="GO:0030864">
    <property type="term" value="C:cortical actin cytoskeleton"/>
    <property type="evidence" value="ECO:0007669"/>
    <property type="project" value="TreeGrafter"/>
</dbReference>
<feature type="repeat" description="WD" evidence="4">
    <location>
        <begin position="574"/>
        <end position="610"/>
    </location>
</feature>
<accession>A0AAV5QUB3</accession>
<evidence type="ECO:0000256" key="4">
    <source>
        <dbReference type="PROSITE-ProRule" id="PRU00221"/>
    </source>
</evidence>
<gene>
    <name evidence="5" type="ORF">DASC09_056300</name>
</gene>
<dbReference type="PRINTS" id="PR00320">
    <property type="entry name" value="GPROTEINBRPT"/>
</dbReference>
<evidence type="ECO:0000313" key="5">
    <source>
        <dbReference type="EMBL" id="GMM38291.1"/>
    </source>
</evidence>
<proteinExistence type="inferred from homology"/>
<sequence>MSITYNSTWAPLPSTTRATPVHLSYDVKSDRLAYPNGKAIYLRSISNPAEVYQFNNHNYQTTVAKFAPSGFYVASGDESGNVKVWDCVGDDHIVKGDYPVINGRINDLEWDADSKRIIAVGNGKERFGHCFTFDSGNTVGEISGHGAQISAVTIKPTRPFRAATVGEDAALVFLSSPPYKFVSSVRNKHTNFVRDVAYSKDGNFIVSVGADKKIVVYDGKSGEYLKTISDPQLTGESAHEMGVFGVSWSLDNPEEFVTCSTDSTVKLWNVTSGELLKVWILPKSLENQHLGIVYTKDYIVSLTYNGNLNYFTKESDLPVQVIKGHQKSITSLTVLGNSVFTGSYDGRICQWDVSKKTGSASYISGKGHTNLITDLVSAGDSVITSSWDDKVLKIDSSLEYETSSEFKLDSQPKRVSSVNSKGVYGVVTSDSELIIVDSSSNTKVTSKKLPFDVSTIDINDEYVIIGDDRSFNVHFLSVSDLSPVSSHALKLNYKPTYIKISPDSLYVAVGDSSGKIVLYNIKDKAIQTSRWGLHTAMVNSISWRSDSKFVVTGSLDTNIIIYSVDRPVKTVKALNCHKFGVNSAAWIDDNEIVSVGADSAIKLWEVKNIV</sequence>